<dbReference type="CDD" id="cd00130">
    <property type="entry name" value="PAS"/>
    <property type="match status" value="2"/>
</dbReference>
<dbReference type="PROSITE" id="PS50113">
    <property type="entry name" value="PAC"/>
    <property type="match status" value="1"/>
</dbReference>
<dbReference type="PROSITE" id="PS50883">
    <property type="entry name" value="EAL"/>
    <property type="match status" value="1"/>
</dbReference>
<dbReference type="NCBIfam" id="TIGR00254">
    <property type="entry name" value="GGDEF"/>
    <property type="match status" value="1"/>
</dbReference>
<feature type="domain" description="PAS" evidence="2">
    <location>
        <begin position="380"/>
        <end position="437"/>
    </location>
</feature>
<dbReference type="SMART" id="SM00052">
    <property type="entry name" value="EAL"/>
    <property type="match status" value="1"/>
</dbReference>
<evidence type="ECO:0000259" key="3">
    <source>
        <dbReference type="PROSITE" id="PS50113"/>
    </source>
</evidence>
<feature type="domain" description="PAC" evidence="3">
    <location>
        <begin position="569"/>
        <end position="621"/>
    </location>
</feature>
<protein>
    <submittedName>
        <fullName evidence="6">EAL domain-containing protein</fullName>
    </submittedName>
</protein>
<dbReference type="PROSITE" id="PS50112">
    <property type="entry name" value="PAS"/>
    <property type="match status" value="2"/>
</dbReference>
<dbReference type="InterPro" id="IPR015168">
    <property type="entry name" value="SsuA/THI5"/>
</dbReference>
<dbReference type="Gene3D" id="3.40.190.10">
    <property type="entry name" value="Periplasmic binding protein-like II"/>
    <property type="match status" value="2"/>
</dbReference>
<dbReference type="EMBL" id="CP136522">
    <property type="protein sequence ID" value="WOT04457.1"/>
    <property type="molecule type" value="Genomic_DNA"/>
</dbReference>
<dbReference type="InterPro" id="IPR000160">
    <property type="entry name" value="GGDEF_dom"/>
</dbReference>
<dbReference type="RefSeq" id="WP_375087859.1">
    <property type="nucleotide sequence ID" value="NZ_CP136522.1"/>
</dbReference>
<dbReference type="Proteomes" id="UP001529491">
    <property type="component" value="Chromosome"/>
</dbReference>
<keyword evidence="1" id="KW-0472">Membrane</keyword>
<evidence type="ECO:0000256" key="1">
    <source>
        <dbReference type="SAM" id="Phobius"/>
    </source>
</evidence>
<dbReference type="InterPro" id="IPR035919">
    <property type="entry name" value="EAL_sf"/>
</dbReference>
<evidence type="ECO:0000313" key="6">
    <source>
        <dbReference type="EMBL" id="WOT04457.1"/>
    </source>
</evidence>
<dbReference type="InterPro" id="IPR052155">
    <property type="entry name" value="Biofilm_reg_signaling"/>
</dbReference>
<keyword evidence="1" id="KW-0812">Transmembrane</keyword>
<feature type="domain" description="GGDEF" evidence="5">
    <location>
        <begin position="653"/>
        <end position="786"/>
    </location>
</feature>
<proteinExistence type="predicted"/>
<dbReference type="PANTHER" id="PTHR44757">
    <property type="entry name" value="DIGUANYLATE CYCLASE DGCP"/>
    <property type="match status" value="1"/>
</dbReference>
<keyword evidence="1" id="KW-1133">Transmembrane helix</keyword>
<dbReference type="NCBIfam" id="TIGR00229">
    <property type="entry name" value="sensory_box"/>
    <property type="match status" value="2"/>
</dbReference>
<organism evidence="6 7">
    <name type="scientific">Shewanella youngdeokensis</name>
    <dbReference type="NCBI Taxonomy" id="2999068"/>
    <lineage>
        <taxon>Bacteria</taxon>
        <taxon>Pseudomonadati</taxon>
        <taxon>Pseudomonadota</taxon>
        <taxon>Gammaproteobacteria</taxon>
        <taxon>Alteromonadales</taxon>
        <taxon>Shewanellaceae</taxon>
        <taxon>Shewanella</taxon>
    </lineage>
</organism>
<dbReference type="InterPro" id="IPR001633">
    <property type="entry name" value="EAL_dom"/>
</dbReference>
<evidence type="ECO:0000259" key="2">
    <source>
        <dbReference type="PROSITE" id="PS50112"/>
    </source>
</evidence>
<feature type="transmembrane region" description="Helical" evidence="1">
    <location>
        <begin position="341"/>
        <end position="363"/>
    </location>
</feature>
<evidence type="ECO:0000259" key="5">
    <source>
        <dbReference type="PROSITE" id="PS50887"/>
    </source>
</evidence>
<dbReference type="InterPro" id="IPR000700">
    <property type="entry name" value="PAS-assoc_C"/>
</dbReference>
<evidence type="ECO:0000259" key="4">
    <source>
        <dbReference type="PROSITE" id="PS50883"/>
    </source>
</evidence>
<gene>
    <name evidence="6" type="ORF">RGE70_14160</name>
</gene>
<dbReference type="InterPro" id="IPR043128">
    <property type="entry name" value="Rev_trsase/Diguanyl_cyclase"/>
</dbReference>
<dbReference type="CDD" id="cd01949">
    <property type="entry name" value="GGDEF"/>
    <property type="match status" value="1"/>
</dbReference>
<dbReference type="SUPFAM" id="SSF55785">
    <property type="entry name" value="PYP-like sensor domain (PAS domain)"/>
    <property type="match status" value="2"/>
</dbReference>
<dbReference type="InterPro" id="IPR001610">
    <property type="entry name" value="PAC"/>
</dbReference>
<dbReference type="SUPFAM" id="SSF53850">
    <property type="entry name" value="Periplasmic binding protein-like II"/>
    <property type="match status" value="1"/>
</dbReference>
<name>A0ABZ0JW02_9GAMM</name>
<feature type="domain" description="EAL" evidence="4">
    <location>
        <begin position="795"/>
        <end position="1049"/>
    </location>
</feature>
<feature type="domain" description="PAS" evidence="2">
    <location>
        <begin position="493"/>
        <end position="542"/>
    </location>
</feature>
<accession>A0ABZ0JW02</accession>
<dbReference type="Pfam" id="PF13426">
    <property type="entry name" value="PAS_9"/>
    <property type="match status" value="2"/>
</dbReference>
<dbReference type="PANTHER" id="PTHR44757:SF2">
    <property type="entry name" value="BIOFILM ARCHITECTURE MAINTENANCE PROTEIN MBAA"/>
    <property type="match status" value="1"/>
</dbReference>
<dbReference type="CDD" id="cd01948">
    <property type="entry name" value="EAL"/>
    <property type="match status" value="1"/>
</dbReference>
<dbReference type="SUPFAM" id="SSF55073">
    <property type="entry name" value="Nucleotide cyclase"/>
    <property type="match status" value="1"/>
</dbReference>
<dbReference type="InterPro" id="IPR035965">
    <property type="entry name" value="PAS-like_dom_sf"/>
</dbReference>
<dbReference type="SMART" id="SM00086">
    <property type="entry name" value="PAC"/>
    <property type="match status" value="2"/>
</dbReference>
<evidence type="ECO:0000313" key="7">
    <source>
        <dbReference type="Proteomes" id="UP001529491"/>
    </source>
</evidence>
<keyword evidence="7" id="KW-1185">Reference proteome</keyword>
<dbReference type="Gene3D" id="3.20.20.450">
    <property type="entry name" value="EAL domain"/>
    <property type="match status" value="1"/>
</dbReference>
<dbReference type="Gene3D" id="3.30.450.20">
    <property type="entry name" value="PAS domain"/>
    <property type="match status" value="2"/>
</dbReference>
<reference evidence="6 7" key="1">
    <citation type="submission" date="2023-10" db="EMBL/GenBank/DDBJ databases">
        <title>Complete genome sequence of Shewanella sp. DAU334.</title>
        <authorList>
            <person name="Lee Y.-S."/>
            <person name="Jeong H.-R."/>
            <person name="Hwang E.-J."/>
            <person name="Choi Y.-L."/>
            <person name="Kim G.-D."/>
        </authorList>
    </citation>
    <scope>NUCLEOTIDE SEQUENCE [LARGE SCALE GENOMIC DNA]</scope>
    <source>
        <strain evidence="6 7">DAU334</strain>
    </source>
</reference>
<dbReference type="SMART" id="SM00091">
    <property type="entry name" value="PAS"/>
    <property type="match status" value="2"/>
</dbReference>
<dbReference type="Pfam" id="PF00563">
    <property type="entry name" value="EAL"/>
    <property type="match status" value="1"/>
</dbReference>
<dbReference type="Pfam" id="PF00990">
    <property type="entry name" value="GGDEF"/>
    <property type="match status" value="1"/>
</dbReference>
<dbReference type="Gene3D" id="3.30.70.270">
    <property type="match status" value="1"/>
</dbReference>
<dbReference type="SUPFAM" id="SSF141868">
    <property type="entry name" value="EAL domain-like"/>
    <property type="match status" value="1"/>
</dbReference>
<dbReference type="Pfam" id="PF09084">
    <property type="entry name" value="NMT1"/>
    <property type="match status" value="1"/>
</dbReference>
<dbReference type="InterPro" id="IPR029787">
    <property type="entry name" value="Nucleotide_cyclase"/>
</dbReference>
<dbReference type="PROSITE" id="PS50887">
    <property type="entry name" value="GGDEF"/>
    <property type="match status" value="1"/>
</dbReference>
<dbReference type="InterPro" id="IPR000014">
    <property type="entry name" value="PAS"/>
</dbReference>
<dbReference type="SMART" id="SM00267">
    <property type="entry name" value="GGDEF"/>
    <property type="match status" value="1"/>
</dbReference>
<sequence length="1056" mass="118886">MLTDIFSWKRDFTSMLALISGLPFLILVCLCISPSFVRAETALDTVNLQLRWHHQFQFAGYYAALEQGYYQEEGLDVRIQAGDPSHIPVTEVLSGNAQYGVGNSEILFQRLQGKPLVALATVFQHSPSILLSLKSTNIHSAHDLVGKKVMLANKNQDADFLTMLVNEGVSLLQLDIVPSSYDLNDLIKGEVDAFNAYITNEPYILDQLGIAYDFIDPVTYRVDFYSDILFTSEAELDKNPERVAAMRRASLKGWRYAMQHPDAIIELILEQYSTSKTREHLMFEADEMRKLIVPDLVQIGHMNPERWQHMAGTFVKADLVESVAELDGFIYDPSPPIIPRWIWIILCVALFLVLLTTSITFYLHRFNRYLAETKKTLLHSEERFKALSEATCCGIIIHNDEGEILECNIGLTNITGYSYAELIGMRSVNLVTPEHQEGLLQNALDDFGFRDEVVGLRKDKSEYPLAINGKHIIYKGQPARIIEWSDITENKATEDKLKLAASVFTHAREGIMICDAAGDIIDVNDTFSSITGYSREEVLGTNPRFLESGRHSREFFDSMWSALLNQKQWSGEIWNKRKTGEIFAELITISAVSDANGKLKNYVALFSDITSMKQHQQQLEHIAHYDTLTDLPNRIVLSDRLLQAMNQSVRRRQFIAVAYLDLDGFKTINDTYGHDVGDDLLIMLSKRMSETLRESDTLARIGGDEFVALLVDLDNLEDCKLVLSRMLQAASSPFKSGDNSLLVSASIGVTLYPQDNVSADQLIRHADQAMYSAKQTGKNRYHFFDINQSKDIQSTHEVIESIRRGIEQDEFVLYYQPKVNMQTGTVIGCEALIRWQHPDRGLLLPGEFLPVINKHPISLVLGDWVINNALSQMTDWQTVDLDLPVSVNIDAYQLQDQNFVTKLSEALALHPTVPPHLLELEILETNGLADMMQVLATMQACIDIGVSFALDDFGTGFSSLTYLKRLPASMLKIDQSFVRDMLVDLDDRAIVMGVISLASAFHLEVIAEGVESIEHGSQLMSMGCMLAQGYGIARPMPAEDIPLWNIQWVPDAAWLN</sequence>